<dbReference type="InterPro" id="IPR043128">
    <property type="entry name" value="Rev_trsase/Diguanyl_cyclase"/>
</dbReference>
<evidence type="ECO:0000256" key="7">
    <source>
        <dbReference type="ARBA" id="ARBA00022801"/>
    </source>
</evidence>
<evidence type="ECO:0000313" key="14">
    <source>
        <dbReference type="RefSeq" id="XP_018496364.1"/>
    </source>
</evidence>
<keyword evidence="3" id="KW-0808">Transferase</keyword>
<evidence type="ECO:0000256" key="6">
    <source>
        <dbReference type="ARBA" id="ARBA00022759"/>
    </source>
</evidence>
<dbReference type="PROSITE" id="PS50158">
    <property type="entry name" value="ZF_CCHC"/>
    <property type="match status" value="1"/>
</dbReference>
<dbReference type="SUPFAM" id="SSF56672">
    <property type="entry name" value="DNA/RNA polymerases"/>
    <property type="match status" value="1"/>
</dbReference>
<dbReference type="Pfam" id="PF17917">
    <property type="entry name" value="RT_RNaseH"/>
    <property type="match status" value="1"/>
</dbReference>
<dbReference type="CDD" id="cd00303">
    <property type="entry name" value="retropepsin_like"/>
    <property type="match status" value="1"/>
</dbReference>
<evidence type="ECO:0000259" key="11">
    <source>
        <dbReference type="PROSITE" id="PS50158"/>
    </source>
</evidence>
<dbReference type="AlphaFoldDB" id="A0AAJ7L6Z3"/>
<dbReference type="InterPro" id="IPR036875">
    <property type="entry name" value="Znf_CCHC_sf"/>
</dbReference>
<keyword evidence="5" id="KW-0540">Nuclease</keyword>
<keyword evidence="2" id="KW-0645">Protease</keyword>
<dbReference type="FunFam" id="3.10.20.370:FF:000001">
    <property type="entry name" value="Retrovirus-related Pol polyprotein from transposon 17.6-like protein"/>
    <property type="match status" value="1"/>
</dbReference>
<dbReference type="Gene3D" id="4.10.60.10">
    <property type="entry name" value="Zinc finger, CCHC-type"/>
    <property type="match status" value="1"/>
</dbReference>
<gene>
    <name evidence="14" type="primary">LOC108864704</name>
</gene>
<dbReference type="GO" id="GO:0004519">
    <property type="term" value="F:endonuclease activity"/>
    <property type="evidence" value="ECO:0007669"/>
    <property type="project" value="UniProtKB-KW"/>
</dbReference>
<dbReference type="GeneID" id="108864704"/>
<feature type="compositionally biased region" description="Polar residues" evidence="10">
    <location>
        <begin position="178"/>
        <end position="189"/>
    </location>
</feature>
<dbReference type="GO" id="GO:0008270">
    <property type="term" value="F:zinc ion binding"/>
    <property type="evidence" value="ECO:0007669"/>
    <property type="project" value="UniProtKB-KW"/>
</dbReference>
<dbReference type="InterPro" id="IPR001878">
    <property type="entry name" value="Znf_CCHC"/>
</dbReference>
<keyword evidence="13" id="KW-1185">Reference proteome</keyword>
<keyword evidence="7" id="KW-0378">Hydrolase</keyword>
<evidence type="ECO:0000256" key="2">
    <source>
        <dbReference type="ARBA" id="ARBA00022670"/>
    </source>
</evidence>
<dbReference type="InterPro" id="IPR041588">
    <property type="entry name" value="Integrase_H2C2"/>
</dbReference>
<dbReference type="Gene3D" id="3.10.20.370">
    <property type="match status" value="1"/>
</dbReference>
<dbReference type="FunFam" id="3.10.10.10:FF:000007">
    <property type="entry name" value="Retrovirus-related Pol polyprotein from transposon 17.6-like Protein"/>
    <property type="match status" value="1"/>
</dbReference>
<dbReference type="GO" id="GO:0008233">
    <property type="term" value="F:peptidase activity"/>
    <property type="evidence" value="ECO:0007669"/>
    <property type="project" value="UniProtKB-KW"/>
</dbReference>
<accession>A0AAJ7L6Z3</accession>
<dbReference type="CDD" id="cd09274">
    <property type="entry name" value="RNase_HI_RT_Ty3"/>
    <property type="match status" value="1"/>
</dbReference>
<evidence type="ECO:0000256" key="3">
    <source>
        <dbReference type="ARBA" id="ARBA00022679"/>
    </source>
</evidence>
<dbReference type="GO" id="GO:0006508">
    <property type="term" value="P:proteolysis"/>
    <property type="evidence" value="ECO:0007669"/>
    <property type="project" value="UniProtKB-KW"/>
</dbReference>
<dbReference type="Pfam" id="PF00098">
    <property type="entry name" value="zf-CCHC"/>
    <property type="match status" value="1"/>
</dbReference>
<dbReference type="GO" id="GO:0003676">
    <property type="term" value="F:nucleic acid binding"/>
    <property type="evidence" value="ECO:0007669"/>
    <property type="project" value="InterPro"/>
</dbReference>
<dbReference type="PANTHER" id="PTHR37984:SF5">
    <property type="entry name" value="PROTEIN NYNRIN-LIKE"/>
    <property type="match status" value="1"/>
</dbReference>
<keyword evidence="9" id="KW-0862">Zinc</keyword>
<dbReference type="SUPFAM" id="SSF57756">
    <property type="entry name" value="Retrovirus zinc finger-like domains"/>
    <property type="match status" value="1"/>
</dbReference>
<evidence type="ECO:0000259" key="12">
    <source>
        <dbReference type="PROSITE" id="PS50878"/>
    </source>
</evidence>
<dbReference type="CDD" id="cd01647">
    <property type="entry name" value="RT_LTR"/>
    <property type="match status" value="1"/>
</dbReference>
<evidence type="ECO:0000256" key="10">
    <source>
        <dbReference type="SAM" id="MobiDB-lite"/>
    </source>
</evidence>
<dbReference type="SUPFAM" id="SSF50630">
    <property type="entry name" value="Acid proteases"/>
    <property type="match status" value="1"/>
</dbReference>
<dbReference type="RefSeq" id="XP_018496364.1">
    <property type="nucleotide sequence ID" value="XM_018640848.1"/>
</dbReference>
<dbReference type="EC" id="2.7.7.49" evidence="1"/>
<keyword evidence="9" id="KW-0479">Metal-binding</keyword>
<keyword evidence="8" id="KW-0695">RNA-directed DNA polymerase</keyword>
<dbReference type="InterPro" id="IPR041373">
    <property type="entry name" value="RT_RNaseH"/>
</dbReference>
<protein>
    <recommendedName>
        <fullName evidence="1">RNA-directed DNA polymerase</fullName>
        <ecNumber evidence="1">2.7.7.49</ecNumber>
    </recommendedName>
</protein>
<dbReference type="InterPro" id="IPR000477">
    <property type="entry name" value="RT_dom"/>
</dbReference>
<evidence type="ECO:0000256" key="8">
    <source>
        <dbReference type="ARBA" id="ARBA00022918"/>
    </source>
</evidence>
<dbReference type="FunFam" id="3.30.70.270:FF:000026">
    <property type="entry name" value="Transposon Ty3-G Gag-Pol polyprotein"/>
    <property type="match status" value="1"/>
</dbReference>
<dbReference type="Proteomes" id="UP000694867">
    <property type="component" value="Unplaced"/>
</dbReference>
<dbReference type="InterPro" id="IPR043502">
    <property type="entry name" value="DNA/RNA_pol_sf"/>
</dbReference>
<feature type="domain" description="CCHC-type" evidence="11">
    <location>
        <begin position="206"/>
        <end position="221"/>
    </location>
</feature>
<keyword evidence="9" id="KW-0863">Zinc-finger</keyword>
<evidence type="ECO:0000256" key="1">
    <source>
        <dbReference type="ARBA" id="ARBA00012493"/>
    </source>
</evidence>
<feature type="region of interest" description="Disordered" evidence="10">
    <location>
        <begin position="178"/>
        <end position="199"/>
    </location>
</feature>
<dbReference type="Gene3D" id="1.10.340.70">
    <property type="match status" value="1"/>
</dbReference>
<evidence type="ECO:0000313" key="13">
    <source>
        <dbReference type="Proteomes" id="UP000694867"/>
    </source>
</evidence>
<dbReference type="InterPro" id="IPR021109">
    <property type="entry name" value="Peptidase_aspartic_dom_sf"/>
</dbReference>
<sequence length="1023" mass="115587">MDKVTCPEVVDTLATLMEQIISVSDLPQFNPENPKKWLRRLEMDAAVNQWTEQKVIRLAYRTMDDDTKAWFVHTGPYENWEKFKEALYGQFPKGKKKSPSEYYNRKRFPNESFTGFIRKKQSLLRELEIPFDFSNFLDEIENSCNSVNFRNFIVSANPEDFEALMEVAVKYKDQQSKIETPISQRQEPSGKTKPPIRTPEKASKVCFKCGKSGHFRAECSQYGRKLQVQCIGNDSANPFEMRVNIQGGLRTATLDTGADVNAISPTILNLDDPNLDILKPTEKPYVTDAQRKPMHVIGAVELEVDGSREPFFIIKNLSKEVILGKPFLTKSFDLVNKVQDSQAYSRPSSACKAKSGTVIPPQAAMFVKALTEKPKSTLQLDGTLHCAPGSQFITPYSIVRSNKGGDCEILVVNLENTPIYLKEGTSLGQAHEPMEITKSAEKRVDSSWTKNEVRLGKDLTRSQEDRLIRMFNEEFANLFGQPDNLSCTGLVQHTIPTGDTPPIAFPARRVAPVQRQTITKEVDGMLSSGIIEPSSSPWAAPVVLVKKKDGSIRFCVDYRKLNTVTKRDVYPLPRIEDALDALSGNSYFSTLDLISGYWQVEMAPDHKAKTAFCTPDGLFQFKRMPFGLANAPATSQRLMDRVIGPLKYRMALVYLDDIIIYSKDFGTHLTDLREVLKRIQTAGLKLKAKKCLFATKEVTYLGHKVTPHGIAPDPEKVAAVKGILPPTNLKELRSFLGLASYYRRFIKNFAAMAAPLYELLTDTTFDWSKKHQQVFENIKEVITKEPVLCHYQDGLETRLQTDASGTGLGAVLVQVLEGKERVVAYASRRLTKAEMKCHSSETECLAVVWAIQKIHSYLYGRHFKVVADSISLKYLKSKANLCPKLVRWAMAIQDYDFEVVHRRGVDNGNADALSRLSVATLCVERVRREQGRDPALRDLLRRPSEGYTVQDQLLHRKGRLCIPNVLMTDAIKLCHEDDMAGHPGIWKTQRRVNERFDIGKGFLAKVRRFVKECGVCQRQNRGR</sequence>
<proteinExistence type="predicted"/>
<dbReference type="Gene3D" id="3.10.10.10">
    <property type="entry name" value="HIV Type 1 Reverse Transcriptase, subunit A, domain 1"/>
    <property type="match status" value="1"/>
</dbReference>
<dbReference type="Gene3D" id="3.30.70.270">
    <property type="match status" value="2"/>
</dbReference>
<keyword evidence="4" id="KW-0548">Nucleotidyltransferase</keyword>
<dbReference type="InterPro" id="IPR050951">
    <property type="entry name" value="Retrovirus_Pol_polyprotein"/>
</dbReference>
<dbReference type="Pfam" id="PF00078">
    <property type="entry name" value="RVT_1"/>
    <property type="match status" value="1"/>
</dbReference>
<dbReference type="GO" id="GO:0003964">
    <property type="term" value="F:RNA-directed DNA polymerase activity"/>
    <property type="evidence" value="ECO:0007669"/>
    <property type="project" value="UniProtKB-KW"/>
</dbReference>
<evidence type="ECO:0000256" key="4">
    <source>
        <dbReference type="ARBA" id="ARBA00022695"/>
    </source>
</evidence>
<dbReference type="PANTHER" id="PTHR37984">
    <property type="entry name" value="PROTEIN CBG26694"/>
    <property type="match status" value="1"/>
</dbReference>
<dbReference type="Pfam" id="PF17921">
    <property type="entry name" value="Integrase_H2C2"/>
    <property type="match status" value="1"/>
</dbReference>
<dbReference type="PROSITE" id="PS50878">
    <property type="entry name" value="RT_POL"/>
    <property type="match status" value="1"/>
</dbReference>
<organism evidence="13 14">
    <name type="scientific">Galendromus occidentalis</name>
    <name type="common">western predatory mite</name>
    <dbReference type="NCBI Taxonomy" id="34638"/>
    <lineage>
        <taxon>Eukaryota</taxon>
        <taxon>Metazoa</taxon>
        <taxon>Ecdysozoa</taxon>
        <taxon>Arthropoda</taxon>
        <taxon>Chelicerata</taxon>
        <taxon>Arachnida</taxon>
        <taxon>Acari</taxon>
        <taxon>Parasitiformes</taxon>
        <taxon>Mesostigmata</taxon>
        <taxon>Gamasina</taxon>
        <taxon>Phytoseioidea</taxon>
        <taxon>Phytoseiidae</taxon>
        <taxon>Typhlodrominae</taxon>
        <taxon>Galendromus</taxon>
    </lineage>
</organism>
<evidence type="ECO:0000256" key="5">
    <source>
        <dbReference type="ARBA" id="ARBA00022722"/>
    </source>
</evidence>
<evidence type="ECO:0000256" key="9">
    <source>
        <dbReference type="PROSITE-ProRule" id="PRU00047"/>
    </source>
</evidence>
<name>A0AAJ7L6Z3_9ACAR</name>
<feature type="domain" description="Reverse transcriptase" evidence="12">
    <location>
        <begin position="526"/>
        <end position="705"/>
    </location>
</feature>
<dbReference type="KEGG" id="goe:108864704"/>
<dbReference type="SMART" id="SM00343">
    <property type="entry name" value="ZnF_C2HC"/>
    <property type="match status" value="1"/>
</dbReference>
<keyword evidence="6" id="KW-0255">Endonuclease</keyword>
<reference evidence="14" key="1">
    <citation type="submission" date="2025-08" db="UniProtKB">
        <authorList>
            <consortium name="RefSeq"/>
        </authorList>
    </citation>
    <scope>IDENTIFICATION</scope>
</reference>